<organism evidence="1 2">
    <name type="scientific">Glossina austeni</name>
    <name type="common">Savannah tsetse fly</name>
    <dbReference type="NCBI Taxonomy" id="7395"/>
    <lineage>
        <taxon>Eukaryota</taxon>
        <taxon>Metazoa</taxon>
        <taxon>Ecdysozoa</taxon>
        <taxon>Arthropoda</taxon>
        <taxon>Hexapoda</taxon>
        <taxon>Insecta</taxon>
        <taxon>Pterygota</taxon>
        <taxon>Neoptera</taxon>
        <taxon>Endopterygota</taxon>
        <taxon>Diptera</taxon>
        <taxon>Brachycera</taxon>
        <taxon>Muscomorpha</taxon>
        <taxon>Hippoboscoidea</taxon>
        <taxon>Glossinidae</taxon>
        <taxon>Glossina</taxon>
    </lineage>
</organism>
<evidence type="ECO:0000313" key="1">
    <source>
        <dbReference type="EnsemblMetazoa" id="GAUT000762-PA"/>
    </source>
</evidence>
<accession>A0A1A9UDD3</accession>
<sequence length="175" mass="19754">MGNMRFKIKLLFDHPFIFEHNKLGYKNKKHKYNNLAASVTVSTNIGVCVANYISRSSSNRLIYAYGKCFGLVRDAPSVSNQGVSCISTDCQAENMKVHNFISQAKSGGFEISNHLELFIDICHKYHFLVMDLKIRTYTFAYIAETSVRYKRAVSTSLLHKAANSFLLPNGVKSNL</sequence>
<dbReference type="Proteomes" id="UP000078200">
    <property type="component" value="Unassembled WGS sequence"/>
</dbReference>
<name>A0A1A9UDD3_GLOAU</name>
<dbReference type="VEuPathDB" id="VectorBase:GAUT000762"/>
<keyword evidence="2" id="KW-1185">Reference proteome</keyword>
<proteinExistence type="predicted"/>
<dbReference type="AlphaFoldDB" id="A0A1A9UDD3"/>
<evidence type="ECO:0000313" key="2">
    <source>
        <dbReference type="Proteomes" id="UP000078200"/>
    </source>
</evidence>
<reference evidence="1" key="1">
    <citation type="submission" date="2020-05" db="UniProtKB">
        <authorList>
            <consortium name="EnsemblMetazoa"/>
        </authorList>
    </citation>
    <scope>IDENTIFICATION</scope>
    <source>
        <strain evidence="1">TTRI</strain>
    </source>
</reference>
<protein>
    <submittedName>
        <fullName evidence="1">Uncharacterized protein</fullName>
    </submittedName>
</protein>
<dbReference type="EnsemblMetazoa" id="GAUT000762-RA">
    <property type="protein sequence ID" value="GAUT000762-PA"/>
    <property type="gene ID" value="GAUT000762"/>
</dbReference>